<dbReference type="InterPro" id="IPR019076">
    <property type="entry name" value="Spore_lipoprot_YhcN/YlaJ-like"/>
</dbReference>
<dbReference type="PROSITE" id="PS51257">
    <property type="entry name" value="PROKAR_LIPOPROTEIN"/>
    <property type="match status" value="1"/>
</dbReference>
<accession>A0ABW0W8Y6</accession>
<dbReference type="EMBL" id="JBHSOW010000135">
    <property type="protein sequence ID" value="MFC5653747.1"/>
    <property type="molecule type" value="Genomic_DNA"/>
</dbReference>
<evidence type="ECO:0000256" key="1">
    <source>
        <dbReference type="SAM" id="SignalP"/>
    </source>
</evidence>
<evidence type="ECO:0000313" key="3">
    <source>
        <dbReference type="Proteomes" id="UP001596047"/>
    </source>
</evidence>
<evidence type="ECO:0000313" key="2">
    <source>
        <dbReference type="EMBL" id="MFC5653747.1"/>
    </source>
</evidence>
<gene>
    <name evidence="2" type="ORF">ACFPYJ_32470</name>
</gene>
<comment type="caution">
    <text evidence="2">The sequence shown here is derived from an EMBL/GenBank/DDBJ whole genome shotgun (WGS) entry which is preliminary data.</text>
</comment>
<proteinExistence type="predicted"/>
<dbReference type="NCBIfam" id="TIGR02898">
    <property type="entry name" value="spore_YhcN_YlaJ"/>
    <property type="match status" value="1"/>
</dbReference>
<dbReference type="RefSeq" id="WP_379192622.1">
    <property type="nucleotide sequence ID" value="NZ_JBHSOW010000135.1"/>
</dbReference>
<reference evidence="3" key="1">
    <citation type="journal article" date="2019" name="Int. J. Syst. Evol. Microbiol.">
        <title>The Global Catalogue of Microorganisms (GCM) 10K type strain sequencing project: providing services to taxonomists for standard genome sequencing and annotation.</title>
        <authorList>
            <consortium name="The Broad Institute Genomics Platform"/>
            <consortium name="The Broad Institute Genome Sequencing Center for Infectious Disease"/>
            <person name="Wu L."/>
            <person name="Ma J."/>
        </authorList>
    </citation>
    <scope>NUCLEOTIDE SEQUENCE [LARGE SCALE GENOMIC DNA]</scope>
    <source>
        <strain evidence="3">CGMCC 1.3240</strain>
    </source>
</reference>
<feature type="signal peptide" evidence="1">
    <location>
        <begin position="1"/>
        <end position="21"/>
    </location>
</feature>
<protein>
    <submittedName>
        <fullName evidence="2">YhcN/YlaJ family sporulation lipoprotein</fullName>
    </submittedName>
</protein>
<feature type="chain" id="PRO_5047500916" evidence="1">
    <location>
        <begin position="22"/>
        <end position="172"/>
    </location>
</feature>
<keyword evidence="1" id="KW-0732">Signal</keyword>
<keyword evidence="3" id="KW-1185">Reference proteome</keyword>
<name>A0ABW0W8Y6_9BACL</name>
<organism evidence="2 3">
    <name type="scientific">Paenibacillus solisilvae</name>
    <dbReference type="NCBI Taxonomy" id="2486751"/>
    <lineage>
        <taxon>Bacteria</taxon>
        <taxon>Bacillati</taxon>
        <taxon>Bacillota</taxon>
        <taxon>Bacilli</taxon>
        <taxon>Bacillales</taxon>
        <taxon>Paenibacillaceae</taxon>
        <taxon>Paenibacillus</taxon>
    </lineage>
</organism>
<keyword evidence="2" id="KW-0449">Lipoprotein</keyword>
<sequence>MNIIKKMLMVSIISLILVATGCTNNPNNQTKQQNVRDNQQILRNQNVDNNVNRPNRGLTDGDDRIEVADRAAENITKLKGVRSANVLVTRQNAYVAAALDNDQNKMTQDIEDQIAKQVRATDANIKNVYVSTNPQFVDRINMYINDVQEGRPVAGFVEQFNDMISRIFPNAR</sequence>
<dbReference type="Proteomes" id="UP001596047">
    <property type="component" value="Unassembled WGS sequence"/>
</dbReference>
<dbReference type="Pfam" id="PF09580">
    <property type="entry name" value="Spore_YhcN_YlaJ"/>
    <property type="match status" value="1"/>
</dbReference>
<dbReference type="InterPro" id="IPR014247">
    <property type="entry name" value="Spore_lipoprot_YhcN/YlaJ"/>
</dbReference>